<gene>
    <name evidence="2" type="ORF">ADEAN_000757600</name>
</gene>
<proteinExistence type="predicted"/>
<dbReference type="AlphaFoldDB" id="A0A7G2CPF3"/>
<organism evidence="2 3">
    <name type="scientific">Angomonas deanei</name>
    <dbReference type="NCBI Taxonomy" id="59799"/>
    <lineage>
        <taxon>Eukaryota</taxon>
        <taxon>Discoba</taxon>
        <taxon>Euglenozoa</taxon>
        <taxon>Kinetoplastea</taxon>
        <taxon>Metakinetoplastina</taxon>
        <taxon>Trypanosomatida</taxon>
        <taxon>Trypanosomatidae</taxon>
        <taxon>Strigomonadinae</taxon>
        <taxon>Angomonas</taxon>
    </lineage>
</organism>
<keyword evidence="1" id="KW-0472">Membrane</keyword>
<feature type="transmembrane region" description="Helical" evidence="1">
    <location>
        <begin position="6"/>
        <end position="31"/>
    </location>
</feature>
<dbReference type="Proteomes" id="UP000515908">
    <property type="component" value="Chromosome 16"/>
</dbReference>
<dbReference type="EMBL" id="LR877160">
    <property type="protein sequence ID" value="CAD2220062.1"/>
    <property type="molecule type" value="Genomic_DNA"/>
</dbReference>
<accession>A0A7G2CPF3</accession>
<keyword evidence="1" id="KW-0812">Transmembrane</keyword>
<evidence type="ECO:0000313" key="2">
    <source>
        <dbReference type="EMBL" id="CAD2220062.1"/>
    </source>
</evidence>
<protein>
    <submittedName>
        <fullName evidence="2">Uncharacterized protein</fullName>
    </submittedName>
</protein>
<name>A0A7G2CPF3_9TRYP</name>
<keyword evidence="1" id="KW-1133">Transmembrane helix</keyword>
<reference evidence="2 3" key="1">
    <citation type="submission" date="2020-08" db="EMBL/GenBank/DDBJ databases">
        <authorList>
            <person name="Newling K."/>
            <person name="Davey J."/>
            <person name="Forrester S."/>
        </authorList>
    </citation>
    <scope>NUCLEOTIDE SEQUENCE [LARGE SCALE GENOMIC DNA]</scope>
    <source>
        <strain evidence="3">Crithidia deanei Carvalho (ATCC PRA-265)</strain>
    </source>
</reference>
<dbReference type="VEuPathDB" id="TriTrypDB:ADEAN_000757600"/>
<evidence type="ECO:0000313" key="3">
    <source>
        <dbReference type="Proteomes" id="UP000515908"/>
    </source>
</evidence>
<sequence>MDSQPLTIAFCIVGGLVMLVFIAMCAAYAFLCTRATSGSATRKKEADTHPNTLSDKNKNTKLEDSTVCIGEVKVGFTESPSLGVPEVTADREVYYDGTPHTTATNDNNDHYRNRIRPPVSLKSFELFSDRSAMHNAIHNNNNNNNHHGDSSTEDSVVQPLMFIAL</sequence>
<evidence type="ECO:0000256" key="1">
    <source>
        <dbReference type="SAM" id="Phobius"/>
    </source>
</evidence>
<keyword evidence="3" id="KW-1185">Reference proteome</keyword>